<dbReference type="CDD" id="cd00586">
    <property type="entry name" value="4HBT"/>
    <property type="match status" value="1"/>
</dbReference>
<keyword evidence="2" id="KW-1185">Reference proteome</keyword>
<dbReference type="EMBL" id="OU015584">
    <property type="protein sequence ID" value="CAG5087250.1"/>
    <property type="molecule type" value="Genomic_DNA"/>
</dbReference>
<dbReference type="RefSeq" id="WP_258543604.1">
    <property type="nucleotide sequence ID" value="NZ_OU015584.1"/>
</dbReference>
<dbReference type="AlphaFoldDB" id="A0A916NEQ3"/>
<reference evidence="1" key="1">
    <citation type="submission" date="2021-04" db="EMBL/GenBank/DDBJ databases">
        <authorList>
            <person name="Rodrigo-Torres L."/>
            <person name="Arahal R. D."/>
            <person name="Lucena T."/>
        </authorList>
    </citation>
    <scope>NUCLEOTIDE SEQUENCE</scope>
    <source>
        <strain evidence="1">AS29M-1</strain>
    </source>
</reference>
<dbReference type="PANTHER" id="PTHR31793:SF39">
    <property type="entry name" value="THIOESTERASE_THIOL ESTER DEHYDRASE-ISOMERASE"/>
    <property type="match status" value="1"/>
</dbReference>
<dbReference type="InterPro" id="IPR050563">
    <property type="entry name" value="4-hydroxybenzoyl-CoA_TE"/>
</dbReference>
<evidence type="ECO:0000313" key="2">
    <source>
        <dbReference type="Proteomes" id="UP000683507"/>
    </source>
</evidence>
<dbReference type="SUPFAM" id="SSF54637">
    <property type="entry name" value="Thioesterase/thiol ester dehydrase-isomerase"/>
    <property type="match status" value="1"/>
</dbReference>
<sequence>MLELKIRLDWSEMDMFQHINNVSYFKFAQANRINILERVGLQKSFAESGVGPTLAHTECDFKKELSFPGNVIIRSTIKEIKNTSFVIQHQFYNDNDELCANAMDVIVVYDYENGKKECIPTEIREELEKL</sequence>
<protein>
    <recommendedName>
        <fullName evidence="3">Acyl-CoA thioesterase</fullName>
    </recommendedName>
</protein>
<organism evidence="1 2">
    <name type="scientific">Parvicella tangerina</name>
    <dbReference type="NCBI Taxonomy" id="2829795"/>
    <lineage>
        <taxon>Bacteria</taxon>
        <taxon>Pseudomonadati</taxon>
        <taxon>Bacteroidota</taxon>
        <taxon>Flavobacteriia</taxon>
        <taxon>Flavobacteriales</taxon>
        <taxon>Parvicellaceae</taxon>
        <taxon>Parvicella</taxon>
    </lineage>
</organism>
<dbReference type="Gene3D" id="3.10.129.10">
    <property type="entry name" value="Hotdog Thioesterase"/>
    <property type="match status" value="1"/>
</dbReference>
<evidence type="ECO:0000313" key="1">
    <source>
        <dbReference type="EMBL" id="CAG5087250.1"/>
    </source>
</evidence>
<dbReference type="KEGG" id="ptan:CRYO30217_03430"/>
<name>A0A916NEQ3_9FLAO</name>
<accession>A0A916NEQ3</accession>
<gene>
    <name evidence="1" type="ORF">CRYO30217_03430</name>
</gene>
<dbReference type="Pfam" id="PF13279">
    <property type="entry name" value="4HBT_2"/>
    <property type="match status" value="1"/>
</dbReference>
<dbReference type="PANTHER" id="PTHR31793">
    <property type="entry name" value="4-HYDROXYBENZOYL-COA THIOESTERASE FAMILY MEMBER"/>
    <property type="match status" value="1"/>
</dbReference>
<dbReference type="GO" id="GO:0047617">
    <property type="term" value="F:fatty acyl-CoA hydrolase activity"/>
    <property type="evidence" value="ECO:0007669"/>
    <property type="project" value="TreeGrafter"/>
</dbReference>
<evidence type="ECO:0008006" key="3">
    <source>
        <dbReference type="Google" id="ProtNLM"/>
    </source>
</evidence>
<dbReference type="InterPro" id="IPR029069">
    <property type="entry name" value="HotDog_dom_sf"/>
</dbReference>
<proteinExistence type="predicted"/>
<dbReference type="Proteomes" id="UP000683507">
    <property type="component" value="Chromosome"/>
</dbReference>